<evidence type="ECO:0000259" key="7">
    <source>
        <dbReference type="Pfam" id="PF01435"/>
    </source>
</evidence>
<evidence type="ECO:0000256" key="3">
    <source>
        <dbReference type="ARBA" id="ARBA00022801"/>
    </source>
</evidence>
<evidence type="ECO:0000256" key="5">
    <source>
        <dbReference type="ARBA" id="ARBA00023049"/>
    </source>
</evidence>
<dbReference type="GO" id="GO:0016020">
    <property type="term" value="C:membrane"/>
    <property type="evidence" value="ECO:0007669"/>
    <property type="project" value="TreeGrafter"/>
</dbReference>
<dbReference type="Gene3D" id="3.30.2010.10">
    <property type="entry name" value="Metalloproteases ('zincins'), catalytic domain"/>
    <property type="match status" value="1"/>
</dbReference>
<dbReference type="InterPro" id="IPR001915">
    <property type="entry name" value="Peptidase_M48"/>
</dbReference>
<keyword evidence="2" id="KW-0479">Metal-binding</keyword>
<dbReference type="PANTHER" id="PTHR22726">
    <property type="entry name" value="METALLOENDOPEPTIDASE OMA1"/>
    <property type="match status" value="1"/>
</dbReference>
<dbReference type="EMBL" id="LBSM01000006">
    <property type="protein sequence ID" value="KKQ18333.1"/>
    <property type="molecule type" value="Genomic_DNA"/>
</dbReference>
<comment type="cofactor">
    <cofactor evidence="6">
        <name>Zn(2+)</name>
        <dbReference type="ChEBI" id="CHEBI:29105"/>
    </cofactor>
    <text evidence="6">Binds 1 zinc ion per subunit.</text>
</comment>
<dbReference type="PANTHER" id="PTHR22726:SF1">
    <property type="entry name" value="METALLOENDOPEPTIDASE OMA1, MITOCHONDRIAL"/>
    <property type="match status" value="1"/>
</dbReference>
<keyword evidence="5 6" id="KW-0482">Metalloprotease</keyword>
<protein>
    <submittedName>
        <fullName evidence="8">Heat shock protein HtpX</fullName>
    </submittedName>
</protein>
<organism evidence="8 9">
    <name type="scientific">Berkelbacteria bacterium GW2011_GWA1_36_9</name>
    <dbReference type="NCBI Taxonomy" id="1618331"/>
    <lineage>
        <taxon>Bacteria</taxon>
        <taxon>Candidatus Berkelbacteria</taxon>
    </lineage>
</organism>
<evidence type="ECO:0000313" key="8">
    <source>
        <dbReference type="EMBL" id="KKQ18333.1"/>
    </source>
</evidence>
<keyword evidence="3 6" id="KW-0378">Hydrolase</keyword>
<evidence type="ECO:0000256" key="2">
    <source>
        <dbReference type="ARBA" id="ARBA00022723"/>
    </source>
</evidence>
<dbReference type="AlphaFoldDB" id="A0A0G0FGY0"/>
<dbReference type="GO" id="GO:0046872">
    <property type="term" value="F:metal ion binding"/>
    <property type="evidence" value="ECO:0007669"/>
    <property type="project" value="UniProtKB-KW"/>
</dbReference>
<reference evidence="8 9" key="1">
    <citation type="journal article" date="2015" name="Nature">
        <title>rRNA introns, odd ribosomes, and small enigmatic genomes across a large radiation of phyla.</title>
        <authorList>
            <person name="Brown C.T."/>
            <person name="Hug L.A."/>
            <person name="Thomas B.C."/>
            <person name="Sharon I."/>
            <person name="Castelle C.J."/>
            <person name="Singh A."/>
            <person name="Wilkins M.J."/>
            <person name="Williams K.H."/>
            <person name="Banfield J.F."/>
        </authorList>
    </citation>
    <scope>NUCLEOTIDE SEQUENCE [LARGE SCALE GENOMIC DNA]</scope>
</reference>
<sequence>ADRKYPVKILESSEVNAFCTFDSRIYVNTGLLKIATNDELFFVLAHEASHGNYGDPEESFKERLKMAIGLSNAGVNAEKLIPKLILGVTEGSYSRDKERRADNDAVEGLFNARRNPEAAITLLQKLDKLHSGHQGLGRYFANHPPAKRRIELASLEITSYKKSQRLSKEVGKKAKIIDSTPFIAAFEKKPVSGYVYCGFGGKKSLFYVFYKGEGEIKHKKNRITLPTEVEEVVIVFRNPKPENWIDGQVYMRSGFSVVISGSKEQPSLALAMKLPASLALSDTVSLFGSYGYNAIHTKATDKYACEFADLEFTH</sequence>
<evidence type="ECO:0000256" key="1">
    <source>
        <dbReference type="ARBA" id="ARBA00022670"/>
    </source>
</evidence>
<keyword evidence="1 6" id="KW-0645">Protease</keyword>
<evidence type="ECO:0000256" key="4">
    <source>
        <dbReference type="ARBA" id="ARBA00022833"/>
    </source>
</evidence>
<comment type="caution">
    <text evidence="8">The sequence shown here is derived from an EMBL/GenBank/DDBJ whole genome shotgun (WGS) entry which is preliminary data.</text>
</comment>
<keyword evidence="4 6" id="KW-0862">Zinc</keyword>
<dbReference type="Proteomes" id="UP000034508">
    <property type="component" value="Unassembled WGS sequence"/>
</dbReference>
<dbReference type="CDD" id="cd07324">
    <property type="entry name" value="M48C_Oma1-like"/>
    <property type="match status" value="1"/>
</dbReference>
<feature type="domain" description="Peptidase M48" evidence="7">
    <location>
        <begin position="4"/>
        <end position="151"/>
    </location>
</feature>
<evidence type="ECO:0000313" key="9">
    <source>
        <dbReference type="Proteomes" id="UP000034508"/>
    </source>
</evidence>
<dbReference type="Pfam" id="PF01435">
    <property type="entry name" value="Peptidase_M48"/>
    <property type="match status" value="1"/>
</dbReference>
<dbReference type="GO" id="GO:0004222">
    <property type="term" value="F:metalloendopeptidase activity"/>
    <property type="evidence" value="ECO:0007669"/>
    <property type="project" value="InterPro"/>
</dbReference>
<feature type="non-terminal residue" evidence="8">
    <location>
        <position position="1"/>
    </location>
</feature>
<comment type="similarity">
    <text evidence="6">Belongs to the peptidase M48 family.</text>
</comment>
<gene>
    <name evidence="8" type="ORF">US31_C0006G0064</name>
</gene>
<dbReference type="GO" id="GO:0051603">
    <property type="term" value="P:proteolysis involved in protein catabolic process"/>
    <property type="evidence" value="ECO:0007669"/>
    <property type="project" value="TreeGrafter"/>
</dbReference>
<dbReference type="InterPro" id="IPR051156">
    <property type="entry name" value="Mito/Outer_Membr_Metalloprot"/>
</dbReference>
<keyword evidence="8" id="KW-0346">Stress response</keyword>
<evidence type="ECO:0000256" key="6">
    <source>
        <dbReference type="RuleBase" id="RU003983"/>
    </source>
</evidence>
<name>A0A0G0FGY0_9BACT</name>
<proteinExistence type="inferred from homology"/>
<accession>A0A0G0FGY0</accession>